<evidence type="ECO:0000256" key="1">
    <source>
        <dbReference type="ARBA" id="ARBA00008542"/>
    </source>
</evidence>
<evidence type="ECO:0000259" key="2">
    <source>
        <dbReference type="Pfam" id="PF01965"/>
    </source>
</evidence>
<comment type="similarity">
    <text evidence="1">Belongs to the peptidase C56 family.</text>
</comment>
<accession>M1ZET5</accession>
<name>M1ZET5_9FIRM</name>
<organism evidence="3 4">
    <name type="scientific">[Clostridium] ultunense Esp</name>
    <dbReference type="NCBI Taxonomy" id="1288971"/>
    <lineage>
        <taxon>Bacteria</taxon>
        <taxon>Bacillati</taxon>
        <taxon>Bacillota</taxon>
        <taxon>Tissierellia</taxon>
        <taxon>Tissierellales</taxon>
        <taxon>Tepidimicrobiaceae</taxon>
        <taxon>Schnuerera</taxon>
    </lineage>
</organism>
<dbReference type="SUPFAM" id="SSF52317">
    <property type="entry name" value="Class I glutamine amidotransferase-like"/>
    <property type="match status" value="1"/>
</dbReference>
<gene>
    <name evidence="3" type="ORF">CUESP1_0329</name>
</gene>
<dbReference type="InterPro" id="IPR006286">
    <property type="entry name" value="C56_PfpI-like"/>
</dbReference>
<dbReference type="PANTHER" id="PTHR42733:SF13">
    <property type="entry name" value="DJ-1_PFPI DOMAIN-CONTAINING PROTEIN"/>
    <property type="match status" value="1"/>
</dbReference>
<evidence type="ECO:0000313" key="4">
    <source>
        <dbReference type="Proteomes" id="UP000245423"/>
    </source>
</evidence>
<dbReference type="PANTHER" id="PTHR42733">
    <property type="entry name" value="DJ-1 PROTEIN"/>
    <property type="match status" value="1"/>
</dbReference>
<dbReference type="Proteomes" id="UP000245423">
    <property type="component" value="Chromosome 1"/>
</dbReference>
<dbReference type="InterPro" id="IPR029062">
    <property type="entry name" value="Class_I_gatase-like"/>
</dbReference>
<dbReference type="RefSeq" id="WP_005587471.1">
    <property type="nucleotide sequence ID" value="NZ_LT669839.1"/>
</dbReference>
<evidence type="ECO:0000313" key="3">
    <source>
        <dbReference type="EMBL" id="SHD75720.1"/>
    </source>
</evidence>
<dbReference type="NCBIfam" id="TIGR01382">
    <property type="entry name" value="PfpI"/>
    <property type="match status" value="1"/>
</dbReference>
<sequence length="170" mass="19407">MKRIAILIENMFDERELIYPYYRLLEEGYEVHLIGTEKETDYFSKTGLSEKSTYSSKEVSAKDYDGVIIPGGFSPDYMRRCKSTVDFVKDMDRGNKLIAAICHGPWMMASSCDLKGRKVTSFFAIKDDLINAGAHYLDEEVVVDGNLITSRTPKDLPVFLKKIIEKLKDN</sequence>
<dbReference type="AlphaFoldDB" id="M1ZET5"/>
<keyword evidence="4" id="KW-1185">Reference proteome</keyword>
<protein>
    <recommendedName>
        <fullName evidence="2">DJ-1/PfpI domain-containing protein</fullName>
    </recommendedName>
</protein>
<dbReference type="HOGENOM" id="CLU_000445_44_4_9"/>
<dbReference type="InterPro" id="IPR002818">
    <property type="entry name" value="DJ-1/PfpI"/>
</dbReference>
<dbReference type="Pfam" id="PF01965">
    <property type="entry name" value="DJ-1_PfpI"/>
    <property type="match status" value="1"/>
</dbReference>
<feature type="domain" description="DJ-1/PfpI" evidence="2">
    <location>
        <begin position="2"/>
        <end position="165"/>
    </location>
</feature>
<dbReference type="OrthoDB" id="9800516at2"/>
<dbReference type="Gene3D" id="3.40.50.880">
    <property type="match status" value="1"/>
</dbReference>
<dbReference type="PROSITE" id="PS51276">
    <property type="entry name" value="PEPTIDASE_C56_PFPI"/>
    <property type="match status" value="1"/>
</dbReference>
<dbReference type="EMBL" id="LT669839">
    <property type="protein sequence ID" value="SHD75720.1"/>
    <property type="molecule type" value="Genomic_DNA"/>
</dbReference>
<proteinExistence type="inferred from homology"/>
<dbReference type="CDD" id="cd03134">
    <property type="entry name" value="GATase1_PfpI_like"/>
    <property type="match status" value="1"/>
</dbReference>
<reference evidence="3 4" key="1">
    <citation type="submission" date="2016-11" db="EMBL/GenBank/DDBJ databases">
        <authorList>
            <person name="Manzoor S."/>
        </authorList>
    </citation>
    <scope>NUCLEOTIDE SEQUENCE [LARGE SCALE GENOMIC DNA]</scope>
    <source>
        <strain evidence="3">Clostridium ultunense strain Esp</strain>
    </source>
</reference>